<evidence type="ECO:0000256" key="2">
    <source>
        <dbReference type="ARBA" id="ARBA00023136"/>
    </source>
</evidence>
<evidence type="ECO:0000256" key="3">
    <source>
        <dbReference type="ARBA" id="ARBA00023237"/>
    </source>
</evidence>
<dbReference type="EMBL" id="PDKN01000003">
    <property type="protein sequence ID" value="RXJ58047.1"/>
    <property type="molecule type" value="Genomic_DNA"/>
</dbReference>
<dbReference type="RefSeq" id="WP_128995910.1">
    <property type="nucleotide sequence ID" value="NZ_PDKN01000003.1"/>
</dbReference>
<feature type="compositionally biased region" description="Basic and acidic residues" evidence="5">
    <location>
        <begin position="74"/>
        <end position="94"/>
    </location>
</feature>
<evidence type="ECO:0000256" key="1">
    <source>
        <dbReference type="ARBA" id="ARBA00004442"/>
    </source>
</evidence>
<keyword evidence="8" id="KW-1185">Reference proteome</keyword>
<dbReference type="SUPFAM" id="SSF103088">
    <property type="entry name" value="OmpA-like"/>
    <property type="match status" value="1"/>
</dbReference>
<dbReference type="InterPro" id="IPR006665">
    <property type="entry name" value="OmpA-like"/>
</dbReference>
<dbReference type="PROSITE" id="PS51123">
    <property type="entry name" value="OMPA_2"/>
    <property type="match status" value="1"/>
</dbReference>
<dbReference type="PRINTS" id="PR01021">
    <property type="entry name" value="OMPADOMAIN"/>
</dbReference>
<dbReference type="GO" id="GO:0009279">
    <property type="term" value="C:cell outer membrane"/>
    <property type="evidence" value="ECO:0007669"/>
    <property type="project" value="UniProtKB-SubCell"/>
</dbReference>
<dbReference type="Gene3D" id="3.30.1330.60">
    <property type="entry name" value="OmpA-like domain"/>
    <property type="match status" value="1"/>
</dbReference>
<organism evidence="7 8">
    <name type="scientific">Candidatus Marinarcus aquaticus</name>
    <dbReference type="NCBI Taxonomy" id="2044504"/>
    <lineage>
        <taxon>Bacteria</taxon>
        <taxon>Pseudomonadati</taxon>
        <taxon>Campylobacterota</taxon>
        <taxon>Epsilonproteobacteria</taxon>
        <taxon>Campylobacterales</taxon>
        <taxon>Arcobacteraceae</taxon>
        <taxon>Candidatus Marinarcus</taxon>
    </lineage>
</organism>
<sequence>MSLSTKITLLILLLLALMATCVYTHIDDFEPKTATPLTLNEEMIVPTEENEVNLEEQTIKEKSDNIEQLEESDEQKVEEKIEKTPVTEVQKEEETTPPLKVTAEVQIPKQEPVKAEVKEEVPQTNKAVQDEINSIIEQSGIIFKRMSYNVTPKSMETIEAVGVILKKYPLLHFEVAGHTDAKGDESFNQFVSEQRAQSVMKILIDLGVEPERLTAKGYGETMPIVPNDPQGYSLVNRRVEINIVEE</sequence>
<accession>A0A4Q0XSG8</accession>
<proteinExistence type="predicted"/>
<dbReference type="CDD" id="cd07185">
    <property type="entry name" value="OmpA_C-like"/>
    <property type="match status" value="1"/>
</dbReference>
<dbReference type="OrthoDB" id="9805566at2"/>
<reference evidence="7 8" key="1">
    <citation type="submission" date="2017-10" db="EMBL/GenBank/DDBJ databases">
        <title>Genomics of the genus Arcobacter.</title>
        <authorList>
            <person name="Perez-Cataluna A."/>
            <person name="Figueras M.J."/>
        </authorList>
    </citation>
    <scope>NUCLEOTIDE SEQUENCE [LARGE SCALE GENOMIC DNA]</scope>
    <source>
        <strain evidence="7 8">CECT 8987</strain>
    </source>
</reference>
<dbReference type="InterPro" id="IPR050330">
    <property type="entry name" value="Bact_OuterMem_StrucFunc"/>
</dbReference>
<dbReference type="InterPro" id="IPR036737">
    <property type="entry name" value="OmpA-like_sf"/>
</dbReference>
<dbReference type="PANTHER" id="PTHR30329">
    <property type="entry name" value="STATOR ELEMENT OF FLAGELLAR MOTOR COMPLEX"/>
    <property type="match status" value="1"/>
</dbReference>
<feature type="domain" description="OmpA-like" evidence="6">
    <location>
        <begin position="128"/>
        <end position="246"/>
    </location>
</feature>
<evidence type="ECO:0000259" key="6">
    <source>
        <dbReference type="PROSITE" id="PS51123"/>
    </source>
</evidence>
<evidence type="ECO:0000313" key="8">
    <source>
        <dbReference type="Proteomes" id="UP000290657"/>
    </source>
</evidence>
<dbReference type="Pfam" id="PF00691">
    <property type="entry name" value="OmpA"/>
    <property type="match status" value="1"/>
</dbReference>
<evidence type="ECO:0000256" key="5">
    <source>
        <dbReference type="SAM" id="MobiDB-lite"/>
    </source>
</evidence>
<keyword evidence="2 4" id="KW-0472">Membrane</keyword>
<comment type="caution">
    <text evidence="7">The sequence shown here is derived from an EMBL/GenBank/DDBJ whole genome shotgun (WGS) entry which is preliminary data.</text>
</comment>
<feature type="region of interest" description="Disordered" evidence="5">
    <location>
        <begin position="62"/>
        <end position="97"/>
    </location>
</feature>
<protein>
    <recommendedName>
        <fullName evidence="6">OmpA-like domain-containing protein</fullName>
    </recommendedName>
</protein>
<evidence type="ECO:0000256" key="4">
    <source>
        <dbReference type="PROSITE-ProRule" id="PRU00473"/>
    </source>
</evidence>
<dbReference type="Proteomes" id="UP000290657">
    <property type="component" value="Unassembled WGS sequence"/>
</dbReference>
<name>A0A4Q0XSG8_9BACT</name>
<dbReference type="InterPro" id="IPR006664">
    <property type="entry name" value="OMP_bac"/>
</dbReference>
<gene>
    <name evidence="7" type="ORF">CRV04_05945</name>
</gene>
<keyword evidence="3" id="KW-0998">Cell outer membrane</keyword>
<dbReference type="AlphaFoldDB" id="A0A4Q0XSG8"/>
<dbReference type="PANTHER" id="PTHR30329:SF21">
    <property type="entry name" value="LIPOPROTEIN YIAD-RELATED"/>
    <property type="match status" value="1"/>
</dbReference>
<comment type="subcellular location">
    <subcellularLocation>
        <location evidence="1">Cell outer membrane</location>
    </subcellularLocation>
</comment>
<evidence type="ECO:0000313" key="7">
    <source>
        <dbReference type="EMBL" id="RXJ58047.1"/>
    </source>
</evidence>